<dbReference type="Gene3D" id="1.10.10.60">
    <property type="entry name" value="Homeodomain-like"/>
    <property type="match status" value="1"/>
</dbReference>
<dbReference type="InterPro" id="IPR009057">
    <property type="entry name" value="Homeodomain-like_sf"/>
</dbReference>
<proteinExistence type="predicted"/>
<protein>
    <submittedName>
        <fullName evidence="4">Transcriptional regulator</fullName>
    </submittedName>
</protein>
<reference evidence="5" key="1">
    <citation type="submission" date="2012-06" db="EMBL/GenBank/DDBJ databases">
        <title>Complete sequence of Desulfitobacterium dehalogenans ATCC 51507.</title>
        <authorList>
            <person name="Lucas S."/>
            <person name="Han J."/>
            <person name="Lapidus A."/>
            <person name="Cheng J.-F."/>
            <person name="Goodwin L."/>
            <person name="Pitluck S."/>
            <person name="Peters L."/>
            <person name="Ovchinnikova G."/>
            <person name="Teshima H."/>
            <person name="Detter J.C."/>
            <person name="Han C."/>
            <person name="Tapia R."/>
            <person name="Land M."/>
            <person name="Hauser L."/>
            <person name="Kyrpides N."/>
            <person name="Ivanova N."/>
            <person name="Pagani I."/>
            <person name="Kruse T."/>
            <person name="de Vos W.M."/>
            <person name="Smidt H."/>
            <person name="Woyke T."/>
        </authorList>
    </citation>
    <scope>NUCLEOTIDE SEQUENCE [LARGE SCALE GENOMIC DNA]</scope>
    <source>
        <strain evidence="5">ATCC 51507 / DSM 9161 / JW/IU-DC1</strain>
    </source>
</reference>
<dbReference type="EMBL" id="CP003348">
    <property type="protein sequence ID" value="AFL99951.1"/>
    <property type="molecule type" value="Genomic_DNA"/>
</dbReference>
<dbReference type="PANTHER" id="PTHR43479:SF8">
    <property type="entry name" value="TRANSCRIPTIONAL REGULATOR, TETR FAMILY"/>
    <property type="match status" value="1"/>
</dbReference>
<evidence type="ECO:0000259" key="3">
    <source>
        <dbReference type="PROSITE" id="PS50977"/>
    </source>
</evidence>
<evidence type="ECO:0000256" key="2">
    <source>
        <dbReference type="PROSITE-ProRule" id="PRU00335"/>
    </source>
</evidence>
<keyword evidence="1 2" id="KW-0238">DNA-binding</keyword>
<evidence type="ECO:0000256" key="1">
    <source>
        <dbReference type="ARBA" id="ARBA00023125"/>
    </source>
</evidence>
<dbReference type="STRING" id="756499.Desde_1543"/>
<reference evidence="4 5" key="2">
    <citation type="journal article" date="2015" name="J. Bacteriol.">
        <title>Genomic, proteomic, and biochemical analysis of the organohalide respiratory pathway in Desulfitobacterium dehalogenans.</title>
        <authorList>
            <person name="Kruse T."/>
            <person name="van de Pas B.A."/>
            <person name="Atteia A."/>
            <person name="Krab K."/>
            <person name="Hagen W.R."/>
            <person name="Goodwin L."/>
            <person name="Chain P."/>
            <person name="Boeren S."/>
            <person name="Maphosa F."/>
            <person name="Schraa G."/>
            <person name="de Vos W.M."/>
            <person name="van der Oost J."/>
            <person name="Smidt H."/>
            <person name="Stams A.J."/>
        </authorList>
    </citation>
    <scope>NUCLEOTIDE SEQUENCE [LARGE SCALE GENOMIC DNA]</scope>
    <source>
        <strain evidence="5">ATCC 51507 / DSM 9161 / JW/IU-DC1</strain>
    </source>
</reference>
<dbReference type="InterPro" id="IPR036271">
    <property type="entry name" value="Tet_transcr_reg_TetR-rel_C_sf"/>
</dbReference>
<dbReference type="Proteomes" id="UP000006053">
    <property type="component" value="Chromosome"/>
</dbReference>
<dbReference type="KEGG" id="ddh:Desde_1543"/>
<dbReference type="InterPro" id="IPR050624">
    <property type="entry name" value="HTH-type_Tx_Regulator"/>
</dbReference>
<evidence type="ECO:0000313" key="4">
    <source>
        <dbReference type="EMBL" id="AFL99951.1"/>
    </source>
</evidence>
<dbReference type="AlphaFoldDB" id="I4A7L7"/>
<dbReference type="GO" id="GO:0003677">
    <property type="term" value="F:DNA binding"/>
    <property type="evidence" value="ECO:0007669"/>
    <property type="project" value="UniProtKB-UniRule"/>
</dbReference>
<dbReference type="eggNOG" id="COG1309">
    <property type="taxonomic scope" value="Bacteria"/>
</dbReference>
<name>I4A7L7_DESDJ</name>
<dbReference type="SUPFAM" id="SSF48498">
    <property type="entry name" value="Tetracyclin repressor-like, C-terminal domain"/>
    <property type="match status" value="1"/>
</dbReference>
<organism evidence="4 5">
    <name type="scientific">Desulfitobacterium dehalogenans (strain ATCC 51507 / DSM 9161 / JW/IU-DC1)</name>
    <dbReference type="NCBI Taxonomy" id="756499"/>
    <lineage>
        <taxon>Bacteria</taxon>
        <taxon>Bacillati</taxon>
        <taxon>Bacillota</taxon>
        <taxon>Clostridia</taxon>
        <taxon>Eubacteriales</taxon>
        <taxon>Desulfitobacteriaceae</taxon>
        <taxon>Desulfitobacterium</taxon>
    </lineage>
</organism>
<dbReference type="SUPFAM" id="SSF46689">
    <property type="entry name" value="Homeodomain-like"/>
    <property type="match status" value="1"/>
</dbReference>
<sequence>MSSKPKQRPDTRELLLKAAIKEFSEKGFEKARISDIVASAGYSQRTFYIYFESKDAIFKELLTEWEKRLANKFDIEDEKDYKQNILNRWIQIIEFMAQDPEYSKAVYFKSPYFEETRQHIFEHLMGILIKEQSHGFLRTSVAVEILAESILSGIEGIAYRHVINKKETDIPKLAEQMVDIYIYGVGI</sequence>
<dbReference type="PANTHER" id="PTHR43479">
    <property type="entry name" value="ACREF/ENVCD OPERON REPRESSOR-RELATED"/>
    <property type="match status" value="1"/>
</dbReference>
<dbReference type="PRINTS" id="PR00455">
    <property type="entry name" value="HTHTETR"/>
</dbReference>
<feature type="DNA-binding region" description="H-T-H motif" evidence="2">
    <location>
        <begin position="32"/>
        <end position="51"/>
    </location>
</feature>
<dbReference type="InterPro" id="IPR001647">
    <property type="entry name" value="HTH_TetR"/>
</dbReference>
<dbReference type="RefSeq" id="WP_014793441.1">
    <property type="nucleotide sequence ID" value="NC_018017.1"/>
</dbReference>
<accession>I4A7L7</accession>
<dbReference type="Pfam" id="PF00440">
    <property type="entry name" value="TetR_N"/>
    <property type="match status" value="1"/>
</dbReference>
<gene>
    <name evidence="4" type="ordered locus">Desde_1543</name>
</gene>
<dbReference type="HOGENOM" id="CLU_069356_12_6_9"/>
<feature type="domain" description="HTH tetR-type" evidence="3">
    <location>
        <begin position="9"/>
        <end position="69"/>
    </location>
</feature>
<dbReference type="OrthoDB" id="113732at2"/>
<dbReference type="PROSITE" id="PS50977">
    <property type="entry name" value="HTH_TETR_2"/>
    <property type="match status" value="1"/>
</dbReference>
<keyword evidence="5" id="KW-1185">Reference proteome</keyword>
<evidence type="ECO:0000313" key="5">
    <source>
        <dbReference type="Proteomes" id="UP000006053"/>
    </source>
</evidence>
<dbReference type="Gene3D" id="1.10.357.10">
    <property type="entry name" value="Tetracycline Repressor, domain 2"/>
    <property type="match status" value="1"/>
</dbReference>